<dbReference type="RefSeq" id="WP_343896243.1">
    <property type="nucleotide sequence ID" value="NZ_BAAAFZ010000047.1"/>
</dbReference>
<dbReference type="InterPro" id="IPR011990">
    <property type="entry name" value="TPR-like_helical_dom_sf"/>
</dbReference>
<accession>A0ABP3QN13</accession>
<dbReference type="Gene3D" id="1.25.40.10">
    <property type="entry name" value="Tetratricopeptide repeat domain"/>
    <property type="match status" value="1"/>
</dbReference>
<evidence type="ECO:0000256" key="1">
    <source>
        <dbReference type="ARBA" id="ARBA00022748"/>
    </source>
</evidence>
<keyword evidence="1" id="KW-0201">Cytochrome c-type biogenesis</keyword>
<protein>
    <recommendedName>
        <fullName evidence="4">C-type cytochrome biogenesis protein CcmI</fullName>
    </recommendedName>
</protein>
<comment type="caution">
    <text evidence="2">The sequence shown here is derived from an EMBL/GenBank/DDBJ whole genome shotgun (WGS) entry which is preliminary data.</text>
</comment>
<gene>
    <name evidence="2" type="ORF">GCM10009416_30780</name>
</gene>
<name>A0ABP3QN13_9PROT</name>
<reference evidence="3" key="1">
    <citation type="journal article" date="2019" name="Int. J. Syst. Evol. Microbiol.">
        <title>The Global Catalogue of Microorganisms (GCM) 10K type strain sequencing project: providing services to taxonomists for standard genome sequencing and annotation.</title>
        <authorList>
            <consortium name="The Broad Institute Genomics Platform"/>
            <consortium name="The Broad Institute Genome Sequencing Center for Infectious Disease"/>
            <person name="Wu L."/>
            <person name="Ma J."/>
        </authorList>
    </citation>
    <scope>NUCLEOTIDE SEQUENCE [LARGE SCALE GENOMIC DNA]</scope>
    <source>
        <strain evidence="3">JCM 9933</strain>
    </source>
</reference>
<keyword evidence="3" id="KW-1185">Reference proteome</keyword>
<dbReference type="Proteomes" id="UP001501588">
    <property type="component" value="Unassembled WGS sequence"/>
</dbReference>
<proteinExistence type="predicted"/>
<organism evidence="2 3">
    <name type="scientific">Craurococcus roseus</name>
    <dbReference type="NCBI Taxonomy" id="77585"/>
    <lineage>
        <taxon>Bacteria</taxon>
        <taxon>Pseudomonadati</taxon>
        <taxon>Pseudomonadota</taxon>
        <taxon>Alphaproteobacteria</taxon>
        <taxon>Acetobacterales</taxon>
        <taxon>Acetobacteraceae</taxon>
        <taxon>Craurococcus</taxon>
    </lineage>
</organism>
<evidence type="ECO:0000313" key="3">
    <source>
        <dbReference type="Proteomes" id="UP001501588"/>
    </source>
</evidence>
<dbReference type="NCBIfam" id="TIGR03142">
    <property type="entry name" value="cytochro_ccmI"/>
    <property type="match status" value="1"/>
</dbReference>
<dbReference type="SUPFAM" id="SSF48452">
    <property type="entry name" value="TPR-like"/>
    <property type="match status" value="1"/>
</dbReference>
<evidence type="ECO:0008006" key="4">
    <source>
        <dbReference type="Google" id="ProtNLM"/>
    </source>
</evidence>
<evidence type="ECO:0000313" key="2">
    <source>
        <dbReference type="EMBL" id="GAA0590072.1"/>
    </source>
</evidence>
<dbReference type="Pfam" id="PF14559">
    <property type="entry name" value="TPR_19"/>
    <property type="match status" value="1"/>
</dbReference>
<sequence length="275" mass="29165">MTWWLLAGLLALAALAPLGFALLRPASARGRREADLALYHRQLAELERERAAGRLDEAAHAAAVLEVQRRLLAAPGAAEETAAPAAKGASAAAAHRAPLLAALVMVPAVAVALYWINGTPGLPSATFAERQGAAAQEEQLLALLRQRLAAAPDPNGEAARQGWALLGNAERGRGRPDAAAEAYARALAIRFDAELAGQRAQALLEANRTDEAARFLAEALPKAPDHIGLRFLTGLAEARAGRPETARTLWRALVAEAPPDAPWRAMVERRMQDLP</sequence>
<dbReference type="EMBL" id="BAAAFZ010000047">
    <property type="protein sequence ID" value="GAA0590072.1"/>
    <property type="molecule type" value="Genomic_DNA"/>
</dbReference>
<dbReference type="InterPro" id="IPR017560">
    <property type="entry name" value="Cyt_c_biogenesis_CcmI"/>
</dbReference>